<dbReference type="Proteomes" id="UP000077202">
    <property type="component" value="Unassembled WGS sequence"/>
</dbReference>
<organism evidence="2 3">
    <name type="scientific">Marchantia polymorpha subsp. ruderalis</name>
    <dbReference type="NCBI Taxonomy" id="1480154"/>
    <lineage>
        <taxon>Eukaryota</taxon>
        <taxon>Viridiplantae</taxon>
        <taxon>Streptophyta</taxon>
        <taxon>Embryophyta</taxon>
        <taxon>Marchantiophyta</taxon>
        <taxon>Marchantiopsida</taxon>
        <taxon>Marchantiidae</taxon>
        <taxon>Marchantiales</taxon>
        <taxon>Marchantiaceae</taxon>
        <taxon>Marchantia</taxon>
    </lineage>
</organism>
<dbReference type="AlphaFoldDB" id="A0A176VNM9"/>
<feature type="domain" description="F-box" evidence="1">
    <location>
        <begin position="17"/>
        <end position="59"/>
    </location>
</feature>
<gene>
    <name evidence="2" type="ORF">AXG93_2423s1000</name>
</gene>
<comment type="caution">
    <text evidence="2">The sequence shown here is derived from an EMBL/GenBank/DDBJ whole genome shotgun (WGS) entry which is preliminary data.</text>
</comment>
<dbReference type="PANTHER" id="PTHR31672">
    <property type="entry name" value="BNACNNG10540D PROTEIN"/>
    <property type="match status" value="1"/>
</dbReference>
<reference evidence="2" key="1">
    <citation type="submission" date="2016-03" db="EMBL/GenBank/DDBJ databases">
        <title>Mechanisms controlling the formation of the plant cell surface in tip-growing cells are functionally conserved among land plants.</title>
        <authorList>
            <person name="Honkanen S."/>
            <person name="Jones V.A."/>
            <person name="Morieri G."/>
            <person name="Champion C."/>
            <person name="Hetherington A.J."/>
            <person name="Kelly S."/>
            <person name="Saint-Marcoux D."/>
            <person name="Proust H."/>
            <person name="Prescott H."/>
            <person name="Dolan L."/>
        </authorList>
    </citation>
    <scope>NUCLEOTIDE SEQUENCE [LARGE SCALE GENOMIC DNA]</scope>
    <source>
        <tissue evidence="2">Whole gametophyte</tissue>
    </source>
</reference>
<dbReference type="InterPro" id="IPR050796">
    <property type="entry name" value="SCF_F-box_component"/>
</dbReference>
<dbReference type="InterPro" id="IPR036047">
    <property type="entry name" value="F-box-like_dom_sf"/>
</dbReference>
<dbReference type="PANTHER" id="PTHR31672:SF2">
    <property type="entry name" value="F-BOX DOMAIN-CONTAINING PROTEIN"/>
    <property type="match status" value="1"/>
</dbReference>
<dbReference type="SMART" id="SM00256">
    <property type="entry name" value="FBOX"/>
    <property type="match status" value="1"/>
</dbReference>
<evidence type="ECO:0000313" key="2">
    <source>
        <dbReference type="EMBL" id="OAE22514.1"/>
    </source>
</evidence>
<accession>A0A176VNM9</accession>
<sequence length="286" mass="33715">MELEREDHRPRDSWDSLPVELLIKVLRDQDLPISTLAECRAVCKKWKQIIDGPDLRNKIWNQSAILYDACIDSTAYFCLGDRWIGRFMIKALLIFNLTEETWNILFEEIMEDMPGALQVAAYEGCVCLLAMDWTDVEFDRRSYDGNFLRHRMVRKMDRSLIRRTKDLWVMEDGRPFKFYATGGSDVFFVFEEEGEELEVAKYSAELDMIYFLADPPFRGAHEFHLRGFLPHVIHTWEFMPHVIHDPWCAIIPTPGVNAEQEWITQPQRHLLQEVRETPREEDVGEV</sequence>
<dbReference type="Pfam" id="PF12937">
    <property type="entry name" value="F-box-like"/>
    <property type="match status" value="1"/>
</dbReference>
<evidence type="ECO:0000259" key="1">
    <source>
        <dbReference type="SMART" id="SM00256"/>
    </source>
</evidence>
<proteinExistence type="predicted"/>
<keyword evidence="3" id="KW-1185">Reference proteome</keyword>
<protein>
    <recommendedName>
        <fullName evidence="1">F-box domain-containing protein</fullName>
    </recommendedName>
</protein>
<dbReference type="Gene3D" id="1.20.1280.50">
    <property type="match status" value="1"/>
</dbReference>
<dbReference type="InterPro" id="IPR001810">
    <property type="entry name" value="F-box_dom"/>
</dbReference>
<name>A0A176VNM9_MARPO</name>
<dbReference type="EMBL" id="LVLJ01003166">
    <property type="protein sequence ID" value="OAE22514.1"/>
    <property type="molecule type" value="Genomic_DNA"/>
</dbReference>
<dbReference type="SUPFAM" id="SSF81383">
    <property type="entry name" value="F-box domain"/>
    <property type="match status" value="1"/>
</dbReference>
<evidence type="ECO:0000313" key="3">
    <source>
        <dbReference type="Proteomes" id="UP000077202"/>
    </source>
</evidence>